<evidence type="ECO:0000256" key="1">
    <source>
        <dbReference type="SAM" id="MobiDB-lite"/>
    </source>
</evidence>
<dbReference type="Proteomes" id="UP000031599">
    <property type="component" value="Unassembled WGS sequence"/>
</dbReference>
<reference evidence="2 3" key="1">
    <citation type="submission" date="2014-12" db="EMBL/GenBank/DDBJ databases">
        <title>Genome assembly of Enhygromyxa salina DSM 15201.</title>
        <authorList>
            <person name="Sharma G."/>
            <person name="Subramanian S."/>
        </authorList>
    </citation>
    <scope>NUCLEOTIDE SEQUENCE [LARGE SCALE GENOMIC DNA]</scope>
    <source>
        <strain evidence="2 3">DSM 15201</strain>
    </source>
</reference>
<dbReference type="AlphaFoldDB" id="A0A0C2D2P4"/>
<accession>A0A0C2D2P4</accession>
<evidence type="ECO:0000313" key="3">
    <source>
        <dbReference type="Proteomes" id="UP000031599"/>
    </source>
</evidence>
<feature type="region of interest" description="Disordered" evidence="1">
    <location>
        <begin position="1"/>
        <end position="26"/>
    </location>
</feature>
<name>A0A0C2D2P4_9BACT</name>
<gene>
    <name evidence="2" type="ORF">DB30_03242</name>
</gene>
<comment type="caution">
    <text evidence="2">The sequence shown here is derived from an EMBL/GenBank/DDBJ whole genome shotgun (WGS) entry which is preliminary data.</text>
</comment>
<organism evidence="2 3">
    <name type="scientific">Enhygromyxa salina</name>
    <dbReference type="NCBI Taxonomy" id="215803"/>
    <lineage>
        <taxon>Bacteria</taxon>
        <taxon>Pseudomonadati</taxon>
        <taxon>Myxococcota</taxon>
        <taxon>Polyangia</taxon>
        <taxon>Nannocystales</taxon>
        <taxon>Nannocystaceae</taxon>
        <taxon>Enhygromyxa</taxon>
    </lineage>
</organism>
<dbReference type="EMBL" id="JMCC02000023">
    <property type="protein sequence ID" value="KIG17541.1"/>
    <property type="molecule type" value="Genomic_DNA"/>
</dbReference>
<protein>
    <submittedName>
        <fullName evidence="2">Uncharacterized protein</fullName>
    </submittedName>
</protein>
<proteinExistence type="predicted"/>
<sequence length="266" mass="29511">MLEFGGRQLVVEDPGQTPRRQLSYAGTHERRVRISVSQREPTAEGGKVLPTYFVVELDWRGEAPAEGPAIHEFAVKSVQGTGEGNGPKKPSPPQMKEVFEARDAAFLRVRGSVRVEDGHPLQILANRDGVRLTPDIPAVLDVFLLPLPGLPVGVGARWVTTDSKTKERREYVLTKLDETSVTIVFERTSPEDSSLRPPNIRGRFELRSMASTEPPKLLLSDPLPTRGRLEFELELQHFGKAGDRTVGMYQILELDTQPDRLGVTGD</sequence>
<evidence type="ECO:0000313" key="2">
    <source>
        <dbReference type="EMBL" id="KIG17541.1"/>
    </source>
</evidence>